<evidence type="ECO:0000256" key="4">
    <source>
        <dbReference type="ARBA" id="ARBA00022737"/>
    </source>
</evidence>
<keyword evidence="6" id="KW-0539">Nucleus</keyword>
<dbReference type="PROSITE" id="PS50297">
    <property type="entry name" value="ANK_REP_REGION"/>
    <property type="match status" value="2"/>
</dbReference>
<keyword evidence="3" id="KW-0597">Phosphoprotein</keyword>
<dbReference type="Pfam" id="PF12796">
    <property type="entry name" value="Ank_2"/>
    <property type="match status" value="1"/>
</dbReference>
<feature type="compositionally biased region" description="Basic and acidic residues" evidence="10">
    <location>
        <begin position="203"/>
        <end position="215"/>
    </location>
</feature>
<keyword evidence="5 9" id="KW-0040">ANK repeat</keyword>
<organism evidence="11 12">
    <name type="scientific">Coccomyxa subellipsoidea</name>
    <dbReference type="NCBI Taxonomy" id="248742"/>
    <lineage>
        <taxon>Eukaryota</taxon>
        <taxon>Viridiplantae</taxon>
        <taxon>Chlorophyta</taxon>
        <taxon>core chlorophytes</taxon>
        <taxon>Trebouxiophyceae</taxon>
        <taxon>Trebouxiophyceae incertae sedis</taxon>
        <taxon>Coccomyxaceae</taxon>
        <taxon>Coccomyxa</taxon>
    </lineage>
</organism>
<dbReference type="Proteomes" id="UP001491310">
    <property type="component" value="Unassembled WGS sequence"/>
</dbReference>
<evidence type="ECO:0000256" key="2">
    <source>
        <dbReference type="ARBA" id="ARBA00014259"/>
    </source>
</evidence>
<dbReference type="SUPFAM" id="SSF48403">
    <property type="entry name" value="Ankyrin repeat"/>
    <property type="match status" value="1"/>
</dbReference>
<evidence type="ECO:0000256" key="10">
    <source>
        <dbReference type="SAM" id="MobiDB-lite"/>
    </source>
</evidence>
<keyword evidence="4" id="KW-0677">Repeat</keyword>
<gene>
    <name evidence="11" type="ORF">WJX75_000397</name>
</gene>
<evidence type="ECO:0000256" key="8">
    <source>
        <dbReference type="ARBA" id="ARBA00030802"/>
    </source>
</evidence>
<dbReference type="PROSITE" id="PS50088">
    <property type="entry name" value="ANK_REPEAT"/>
    <property type="match status" value="2"/>
</dbReference>
<evidence type="ECO:0000256" key="9">
    <source>
        <dbReference type="PROSITE-ProRule" id="PRU00023"/>
    </source>
</evidence>
<feature type="repeat" description="ANK" evidence="9">
    <location>
        <begin position="38"/>
        <end position="60"/>
    </location>
</feature>
<dbReference type="InterPro" id="IPR002110">
    <property type="entry name" value="Ankyrin_rpt"/>
</dbReference>
<feature type="compositionally biased region" description="Acidic residues" evidence="10">
    <location>
        <begin position="114"/>
        <end position="123"/>
    </location>
</feature>
<feature type="region of interest" description="Disordered" evidence="10">
    <location>
        <begin position="92"/>
        <end position="126"/>
    </location>
</feature>
<evidence type="ECO:0000256" key="7">
    <source>
        <dbReference type="ARBA" id="ARBA00030621"/>
    </source>
</evidence>
<dbReference type="SMART" id="SM00248">
    <property type="entry name" value="ANK"/>
    <property type="match status" value="2"/>
</dbReference>
<dbReference type="PANTHER" id="PTHR15263">
    <property type="entry name" value="I-KAPPA-B-LIKE PROTEIN IKBL"/>
    <property type="match status" value="1"/>
</dbReference>
<feature type="region of interest" description="Disordered" evidence="10">
    <location>
        <begin position="187"/>
        <end position="215"/>
    </location>
</feature>
<comment type="caution">
    <text evidence="11">The sequence shown here is derived from an EMBL/GenBank/DDBJ whole genome shotgun (WGS) entry which is preliminary data.</text>
</comment>
<protein>
    <recommendedName>
        <fullName evidence="2">NF-kappa-B inhibitor-like protein 1</fullName>
    </recommendedName>
    <alternativeName>
        <fullName evidence="7">Inhibitor of kappa B-like protein</fullName>
    </alternativeName>
    <alternativeName>
        <fullName evidence="8">Nuclear factor of kappa light polypeptide gene enhancer in B-cells inhibitor-like 1</fullName>
    </alternativeName>
</protein>
<dbReference type="InterPro" id="IPR036770">
    <property type="entry name" value="Ankyrin_rpt-contain_sf"/>
</dbReference>
<proteinExistence type="predicted"/>
<sequence>MYDSDGSTPLHQACRGGHLKVVECLLRNGADVRAEDFQGNTPAHIAAKCGKVTILPLLLQATPAPNIDACNAAGVSVRELIEAAMQAQELREHQAKRQKVDAEERSEWERLMDEDGPPDEWDEPPMRYDSGEEWEQRLREEGAGNEDAEEWGWFGGGWGEGMGAGAADAEMDEDVYAQRIWERMEQKKRAASGASAAARHQWGKADEASARRQAYAREAHERSRKILEEEQAKEAAWRQAVLKGNVGARRARYEAGWHTFVTAIAAGKTGLRYSEVPWPAEDPNDAKAILLYGTAGLAEVRKRIRQELLRWHEDKFAKFKDRLAAADSQRILTGVKGVTQMLNDLASTNV</sequence>
<comment type="subcellular location">
    <subcellularLocation>
        <location evidence="1">Nucleus</location>
    </subcellularLocation>
</comment>
<evidence type="ECO:0000313" key="12">
    <source>
        <dbReference type="Proteomes" id="UP001491310"/>
    </source>
</evidence>
<keyword evidence="12" id="KW-1185">Reference proteome</keyword>
<dbReference type="InterPro" id="IPR038753">
    <property type="entry name" value="NFKBIL1"/>
</dbReference>
<evidence type="ECO:0000313" key="11">
    <source>
        <dbReference type="EMBL" id="KAK9905471.1"/>
    </source>
</evidence>
<name>A0ABR2YHB1_9CHLO</name>
<feature type="repeat" description="ANK" evidence="9">
    <location>
        <begin position="5"/>
        <end position="37"/>
    </location>
</feature>
<dbReference type="Gene3D" id="1.25.40.20">
    <property type="entry name" value="Ankyrin repeat-containing domain"/>
    <property type="match status" value="1"/>
</dbReference>
<reference evidence="11 12" key="1">
    <citation type="journal article" date="2024" name="Nat. Commun.">
        <title>Phylogenomics reveals the evolutionary origins of lichenization in chlorophyte algae.</title>
        <authorList>
            <person name="Puginier C."/>
            <person name="Libourel C."/>
            <person name="Otte J."/>
            <person name="Skaloud P."/>
            <person name="Haon M."/>
            <person name="Grisel S."/>
            <person name="Petersen M."/>
            <person name="Berrin J.G."/>
            <person name="Delaux P.M."/>
            <person name="Dal Grande F."/>
            <person name="Keller J."/>
        </authorList>
    </citation>
    <scope>NUCLEOTIDE SEQUENCE [LARGE SCALE GENOMIC DNA]</scope>
    <source>
        <strain evidence="11 12">SAG 216-7</strain>
    </source>
</reference>
<evidence type="ECO:0000256" key="5">
    <source>
        <dbReference type="ARBA" id="ARBA00023043"/>
    </source>
</evidence>
<evidence type="ECO:0000256" key="3">
    <source>
        <dbReference type="ARBA" id="ARBA00022553"/>
    </source>
</evidence>
<evidence type="ECO:0000256" key="6">
    <source>
        <dbReference type="ARBA" id="ARBA00023242"/>
    </source>
</evidence>
<accession>A0ABR2YHB1</accession>
<feature type="compositionally biased region" description="Basic and acidic residues" evidence="10">
    <location>
        <begin position="92"/>
        <end position="113"/>
    </location>
</feature>
<dbReference type="EMBL" id="JALJOT010000011">
    <property type="protein sequence ID" value="KAK9905471.1"/>
    <property type="molecule type" value="Genomic_DNA"/>
</dbReference>
<evidence type="ECO:0000256" key="1">
    <source>
        <dbReference type="ARBA" id="ARBA00004123"/>
    </source>
</evidence>
<dbReference type="PANTHER" id="PTHR15263:SF1">
    <property type="entry name" value="NF-KAPPA-B INHIBITOR-LIKE PROTEIN 1"/>
    <property type="match status" value="1"/>
</dbReference>